<comment type="caution">
    <text evidence="1">The sequence shown here is derived from an EMBL/GenBank/DDBJ whole genome shotgun (WGS) entry which is preliminary data.</text>
</comment>
<dbReference type="Proteomes" id="UP000589132">
    <property type="component" value="Unassembled WGS sequence"/>
</dbReference>
<gene>
    <name evidence="1" type="ORF">EYO15_00855</name>
</gene>
<dbReference type="EMBL" id="DTTC01000039">
    <property type="protein sequence ID" value="HIA97720.1"/>
    <property type="molecule type" value="Genomic_DNA"/>
</dbReference>
<proteinExistence type="predicted"/>
<sequence>MSSNNGGTTRRIIGGGLSGLTAAINFAKNDESVEVHEARKDIGMQFHPNYQVLLKESPETPASESDAKSYLNRWGLNPQFQYKDAKKFLCCTQKRDFTISLKEPLPLILRGGDNSLERGLAKEAEDLGVDFHFKSRPKARSGDIMSAGSYRTDMAAFGAYYENSDFPRDQFLYMHDEKYSPRGWYLYIIPMDKDTIKVMNCCSKPHAKKVKKLLYKAVEERPVLKNIIDGAKPTGTVGGQGGVHFPRTAIKDGVYYTGEAAGFQDPWRGFGMNYAIESGVLAQRALSNSLDYDKLWKAQFKERKKADIARRGIFALLGNRAFEYGMRKIKEGDEVDWEEINPSGWKKSLIYNTFYSIEMVKKTVWDSW</sequence>
<dbReference type="AlphaFoldDB" id="A0A7J4D003"/>
<dbReference type="SUPFAM" id="SSF51905">
    <property type="entry name" value="FAD/NAD(P)-binding domain"/>
    <property type="match status" value="1"/>
</dbReference>
<accession>A0A7J4D003</accession>
<evidence type="ECO:0000313" key="1">
    <source>
        <dbReference type="EMBL" id="HIA97720.1"/>
    </source>
</evidence>
<evidence type="ECO:0000313" key="2">
    <source>
        <dbReference type="Proteomes" id="UP000589132"/>
    </source>
</evidence>
<dbReference type="InterPro" id="IPR050407">
    <property type="entry name" value="Geranylgeranyl_reductase"/>
</dbReference>
<protein>
    <recommendedName>
        <fullName evidence="3">NAD(P)/FAD-dependent oxidoreductase</fullName>
    </recommendedName>
</protein>
<dbReference type="PANTHER" id="PTHR42685:SF22">
    <property type="entry name" value="CONDITIONED MEDIUM FACTOR RECEPTOR 1"/>
    <property type="match status" value="1"/>
</dbReference>
<name>A0A7J4D003_9ARCH</name>
<dbReference type="Gene3D" id="3.50.50.60">
    <property type="entry name" value="FAD/NAD(P)-binding domain"/>
    <property type="match status" value="2"/>
</dbReference>
<organism evidence="1 2">
    <name type="scientific">Marine Group III euryarchaeote</name>
    <dbReference type="NCBI Taxonomy" id="2173149"/>
    <lineage>
        <taxon>Archaea</taxon>
        <taxon>Methanobacteriati</taxon>
        <taxon>Thermoplasmatota</taxon>
        <taxon>Thermoplasmata</taxon>
        <taxon>Candidatus Thermoprofundales</taxon>
    </lineage>
</organism>
<reference evidence="2" key="1">
    <citation type="journal article" date="2019" name="bioRxiv">
        <title>Genome diversification in globally distributed novel marine Proteobacteria is linked to environmental adaptation.</title>
        <authorList>
            <person name="Zhou Z."/>
            <person name="Tran P.Q."/>
            <person name="Kieft K."/>
            <person name="Anantharaman K."/>
        </authorList>
    </citation>
    <scope>NUCLEOTIDE SEQUENCE [LARGE SCALE GENOMIC DNA]</scope>
</reference>
<dbReference type="InterPro" id="IPR036188">
    <property type="entry name" value="FAD/NAD-bd_sf"/>
</dbReference>
<dbReference type="Pfam" id="PF13450">
    <property type="entry name" value="NAD_binding_8"/>
    <property type="match status" value="1"/>
</dbReference>
<dbReference type="PANTHER" id="PTHR42685">
    <property type="entry name" value="GERANYLGERANYL DIPHOSPHATE REDUCTASE"/>
    <property type="match status" value="1"/>
</dbReference>
<evidence type="ECO:0008006" key="3">
    <source>
        <dbReference type="Google" id="ProtNLM"/>
    </source>
</evidence>